<keyword evidence="3" id="KW-1185">Reference proteome</keyword>
<evidence type="ECO:0000313" key="2">
    <source>
        <dbReference type="EMBL" id="GLW64640.1"/>
    </source>
</evidence>
<protein>
    <recommendedName>
        <fullName evidence="4">Transposase</fullName>
    </recommendedName>
</protein>
<dbReference type="EMBL" id="BSRZ01000006">
    <property type="protein sequence ID" value="GLW64640.1"/>
    <property type="molecule type" value="Genomic_DNA"/>
</dbReference>
<evidence type="ECO:0000313" key="3">
    <source>
        <dbReference type="Proteomes" id="UP001165124"/>
    </source>
</evidence>
<sequence length="89" mass="10303">MAHHLRNAGHQPALDPALASQTNGKVNRFHRTLLEEWAYHRPYACDAERQTVFGDWLDWYKPPPAPHRHRGPDAGRPRHQPVRTAQLAR</sequence>
<feature type="region of interest" description="Disordered" evidence="1">
    <location>
        <begin position="1"/>
        <end position="23"/>
    </location>
</feature>
<accession>A0A9W6UXF4</accession>
<dbReference type="InterPro" id="IPR012337">
    <property type="entry name" value="RNaseH-like_sf"/>
</dbReference>
<evidence type="ECO:0000256" key="1">
    <source>
        <dbReference type="SAM" id="MobiDB-lite"/>
    </source>
</evidence>
<gene>
    <name evidence="2" type="ORF">Arub01_28840</name>
</gene>
<comment type="caution">
    <text evidence="2">The sequence shown here is derived from an EMBL/GenBank/DDBJ whole genome shotgun (WGS) entry which is preliminary data.</text>
</comment>
<proteinExistence type="predicted"/>
<feature type="region of interest" description="Disordered" evidence="1">
    <location>
        <begin position="63"/>
        <end position="89"/>
    </location>
</feature>
<dbReference type="SUPFAM" id="SSF53098">
    <property type="entry name" value="Ribonuclease H-like"/>
    <property type="match status" value="1"/>
</dbReference>
<reference evidence="2" key="1">
    <citation type="submission" date="2023-02" db="EMBL/GenBank/DDBJ databases">
        <title>Actinomadura rubrobrunea NBRC 14622.</title>
        <authorList>
            <person name="Ichikawa N."/>
            <person name="Sato H."/>
            <person name="Tonouchi N."/>
        </authorList>
    </citation>
    <scope>NUCLEOTIDE SEQUENCE</scope>
    <source>
        <strain evidence="2">NBRC 14622</strain>
    </source>
</reference>
<dbReference type="Proteomes" id="UP001165124">
    <property type="component" value="Unassembled WGS sequence"/>
</dbReference>
<organism evidence="2 3">
    <name type="scientific">Actinomadura rubrobrunea</name>
    <dbReference type="NCBI Taxonomy" id="115335"/>
    <lineage>
        <taxon>Bacteria</taxon>
        <taxon>Bacillati</taxon>
        <taxon>Actinomycetota</taxon>
        <taxon>Actinomycetes</taxon>
        <taxon>Streptosporangiales</taxon>
        <taxon>Thermomonosporaceae</taxon>
        <taxon>Actinomadura</taxon>
    </lineage>
</organism>
<name>A0A9W6UXF4_9ACTN</name>
<evidence type="ECO:0008006" key="4">
    <source>
        <dbReference type="Google" id="ProtNLM"/>
    </source>
</evidence>
<dbReference type="AlphaFoldDB" id="A0A9W6UXF4"/>